<dbReference type="InterPro" id="IPR013525">
    <property type="entry name" value="ABC2_TM"/>
</dbReference>
<dbReference type="InterPro" id="IPR051328">
    <property type="entry name" value="T7SS_ABC-Transporter"/>
</dbReference>
<dbReference type="PANTHER" id="PTHR43077">
    <property type="entry name" value="TRANSPORT PERMEASE YVFS-RELATED"/>
    <property type="match status" value="1"/>
</dbReference>
<evidence type="ECO:0000313" key="8">
    <source>
        <dbReference type="EMBL" id="MDT3767626.1"/>
    </source>
</evidence>
<proteinExistence type="predicted"/>
<name>A0ABU3IB96_9ACTO</name>
<keyword evidence="5" id="KW-0175">Coiled coil</keyword>
<organism evidence="8 9">
    <name type="scientific">Gleimia hominis</name>
    <dbReference type="NCBI Taxonomy" id="595468"/>
    <lineage>
        <taxon>Bacteria</taxon>
        <taxon>Bacillati</taxon>
        <taxon>Actinomycetota</taxon>
        <taxon>Actinomycetes</taxon>
        <taxon>Actinomycetales</taxon>
        <taxon>Actinomycetaceae</taxon>
        <taxon>Gleimia</taxon>
    </lineage>
</organism>
<dbReference type="Gene3D" id="3.40.1710.10">
    <property type="entry name" value="abc type-2 transporter like domain"/>
    <property type="match status" value="1"/>
</dbReference>
<keyword evidence="4 6" id="KW-0472">Membrane</keyword>
<evidence type="ECO:0000313" key="9">
    <source>
        <dbReference type="Proteomes" id="UP001247542"/>
    </source>
</evidence>
<dbReference type="SUPFAM" id="SSF58104">
    <property type="entry name" value="Methyl-accepting chemotaxis protein (MCP) signaling domain"/>
    <property type="match status" value="1"/>
</dbReference>
<evidence type="ECO:0000259" key="7">
    <source>
        <dbReference type="Pfam" id="PF12698"/>
    </source>
</evidence>
<feature type="transmembrane region" description="Helical" evidence="6">
    <location>
        <begin position="701"/>
        <end position="721"/>
    </location>
</feature>
<dbReference type="InterPro" id="IPR017500">
    <property type="entry name" value="Phage_infect_YhgE_N"/>
</dbReference>
<keyword evidence="9" id="KW-1185">Reference proteome</keyword>
<dbReference type="NCBIfam" id="TIGR03061">
    <property type="entry name" value="pip_yhgE_Nterm"/>
    <property type="match status" value="1"/>
</dbReference>
<evidence type="ECO:0000256" key="4">
    <source>
        <dbReference type="ARBA" id="ARBA00023136"/>
    </source>
</evidence>
<dbReference type="Proteomes" id="UP001247542">
    <property type="component" value="Unassembled WGS sequence"/>
</dbReference>
<keyword evidence="3 6" id="KW-1133">Transmembrane helix</keyword>
<dbReference type="Gene3D" id="1.10.287.950">
    <property type="entry name" value="Methyl-accepting chemotaxis protein"/>
    <property type="match status" value="1"/>
</dbReference>
<dbReference type="EMBL" id="JASXSX010000001">
    <property type="protein sequence ID" value="MDT3767626.1"/>
    <property type="molecule type" value="Genomic_DNA"/>
</dbReference>
<evidence type="ECO:0000256" key="5">
    <source>
        <dbReference type="SAM" id="Coils"/>
    </source>
</evidence>
<protein>
    <submittedName>
        <fullName evidence="8">YhgE/Pip domain-containing protein</fullName>
    </submittedName>
</protein>
<sequence length="847" mass="87869">MRRMRPRDWRALVAVLLLPILASALTLWAVGTRTDNFDQVQAAIVNLDKGAKMQVDGEEKTVPLGRQLTAGLMYPQKEVQGNLDWNLVPEKDAEQGLKDGTYSAVITIPKDFSKNIATIGTADATPGLITVTSNDASSPIMGIIGKQISETAAKTFGEALTKNVLDKVYLGFNQMQDQLNTAAEGADKLNDGSHKLAGGVHGLDQGSKKLAGGAGQLQGGIGLLSDGIGQSADGAYQLAGGVNQLTGGLGQLTGGAKSLSDGVAKARNGFVGANGSAGLLPGIAQLNAGVNGKGGLADGSKQLADGTAKLSANIGQFVDTANGVIEPILGFEQEIGKIDPAEIQAIIDQIRDELGDLEGLEAQLQQWREQIQLLADIVPAADHVVAVANQCPVAQAGAYCESLQDSAKRLDASVQPLRNLGQQLSPGQRAASGEGVNASARSLQGALDQLKQLVAKLHDLASQMHNTGGLQGIHEQLQELKAGTAQLADGAQQLSDGVNGTQSKPGLAQGLAQLSQGAQQFKVAFDGTRSQPGLVSGSRQLYEGLAQAQAQVPQFQWGVNQLAAGLGEMNARTPELQSGVGQLAGGINQLSDGASKLSAGANELTEGTNQFASQLKDGAKQVPTYTDAERTRIVDMASIPARAQAHTWNEASATYNAIFPWAAAFVLWIGALGTFLVMPGLRRRELSSAHSSMNVVWRSSAPAMVSAVVQALGVFGVAYAVGVRPANSFTTLLVLLVAAIAFALINQMLLAVFGSRIGRVLALLLLVVQVVALGGILPIETAPPAFQSLNAVMPLSIATSGLTHTAIGGQLTSLFATLMPLLLWGVASFVLSFVAVPAARQRAALAV</sequence>
<dbReference type="NCBIfam" id="TIGR03062">
    <property type="entry name" value="pip_yhgE_Cterm"/>
    <property type="match status" value="1"/>
</dbReference>
<evidence type="ECO:0000256" key="3">
    <source>
        <dbReference type="ARBA" id="ARBA00022989"/>
    </source>
</evidence>
<reference evidence="8 9" key="1">
    <citation type="submission" date="2023-06" db="EMBL/GenBank/DDBJ databases">
        <title>Draft genome sequence of Gleimia hominis type strain CCUG 57540T.</title>
        <authorList>
            <person name="Salva-Serra F."/>
            <person name="Cardew S."/>
            <person name="Jensie Markopoulos S."/>
            <person name="Ohlen M."/>
            <person name="Inganas E."/>
            <person name="Svensson-Stadler L."/>
            <person name="Moore E.R.B."/>
        </authorList>
    </citation>
    <scope>NUCLEOTIDE SEQUENCE [LARGE SCALE GENOMIC DNA]</scope>
    <source>
        <strain evidence="8 9">CCUG 57540</strain>
    </source>
</reference>
<dbReference type="Pfam" id="PF12698">
    <property type="entry name" value="ABC2_membrane_3"/>
    <property type="match status" value="1"/>
</dbReference>
<evidence type="ECO:0000256" key="2">
    <source>
        <dbReference type="ARBA" id="ARBA00022692"/>
    </source>
</evidence>
<dbReference type="InterPro" id="IPR023908">
    <property type="entry name" value="xxxLxxG_rpt"/>
</dbReference>
<gene>
    <name evidence="8" type="ORF">QS713_06060</name>
</gene>
<dbReference type="InterPro" id="IPR017501">
    <property type="entry name" value="Phage_infect_YhgE_C"/>
</dbReference>
<feature type="coiled-coil region" evidence="5">
    <location>
        <begin position="343"/>
        <end position="377"/>
    </location>
</feature>
<feature type="transmembrane region" description="Helical" evidence="6">
    <location>
        <begin position="733"/>
        <end position="753"/>
    </location>
</feature>
<accession>A0ABU3IB96</accession>
<feature type="transmembrane region" description="Helical" evidence="6">
    <location>
        <begin position="821"/>
        <end position="839"/>
    </location>
</feature>
<dbReference type="PANTHER" id="PTHR43077:SF10">
    <property type="entry name" value="TRANSPORT PERMEASE PROTEIN"/>
    <property type="match status" value="1"/>
</dbReference>
<feature type="transmembrane region" description="Helical" evidence="6">
    <location>
        <begin position="658"/>
        <end position="681"/>
    </location>
</feature>
<evidence type="ECO:0000256" key="6">
    <source>
        <dbReference type="SAM" id="Phobius"/>
    </source>
</evidence>
<comment type="subcellular location">
    <subcellularLocation>
        <location evidence="1">Membrane</location>
        <topology evidence="1">Multi-pass membrane protein</topology>
    </subcellularLocation>
</comment>
<evidence type="ECO:0000256" key="1">
    <source>
        <dbReference type="ARBA" id="ARBA00004141"/>
    </source>
</evidence>
<feature type="domain" description="ABC-2 type transporter transmembrane" evidence="7">
    <location>
        <begin position="10"/>
        <end position="162"/>
    </location>
</feature>
<dbReference type="RefSeq" id="WP_313273349.1">
    <property type="nucleotide sequence ID" value="NZ_JASXSX010000001.1"/>
</dbReference>
<feature type="transmembrane region" description="Helical" evidence="6">
    <location>
        <begin position="760"/>
        <end position="779"/>
    </location>
</feature>
<dbReference type="NCBIfam" id="TIGR03057">
    <property type="entry name" value="xxxLxxG_by_4"/>
    <property type="match status" value="4"/>
</dbReference>
<comment type="caution">
    <text evidence="8">The sequence shown here is derived from an EMBL/GenBank/DDBJ whole genome shotgun (WGS) entry which is preliminary data.</text>
</comment>
<keyword evidence="2 6" id="KW-0812">Transmembrane</keyword>